<keyword evidence="16" id="KW-0527">Neuropeptide</keyword>
<dbReference type="KEGG" id="hst:105181290"/>
<keyword evidence="4 12" id="KW-0812">Transmembrane</keyword>
<feature type="transmembrane region" description="Helical" evidence="14">
    <location>
        <begin position="34"/>
        <end position="62"/>
    </location>
</feature>
<dbReference type="PROSITE" id="PS00237">
    <property type="entry name" value="G_PROTEIN_RECEP_F1_1"/>
    <property type="match status" value="1"/>
</dbReference>
<feature type="compositionally biased region" description="Basic and acidic residues" evidence="13">
    <location>
        <begin position="432"/>
        <end position="447"/>
    </location>
</feature>
<evidence type="ECO:0000256" key="7">
    <source>
        <dbReference type="ARBA" id="ARBA00023136"/>
    </source>
</evidence>
<dbReference type="EMBL" id="GL447257">
    <property type="protein sequence ID" value="EFN86683.1"/>
    <property type="molecule type" value="Genomic_DNA"/>
</dbReference>
<dbReference type="OrthoDB" id="5950040at2759"/>
<feature type="transmembrane region" description="Helical" evidence="14">
    <location>
        <begin position="155"/>
        <end position="175"/>
    </location>
</feature>
<evidence type="ECO:0000256" key="8">
    <source>
        <dbReference type="ARBA" id="ARBA00023157"/>
    </source>
</evidence>
<dbReference type="InterPro" id="IPR000276">
    <property type="entry name" value="GPCR_Rhodpsn"/>
</dbReference>
<evidence type="ECO:0000256" key="14">
    <source>
        <dbReference type="SAM" id="Phobius"/>
    </source>
</evidence>
<feature type="compositionally biased region" description="Low complexity" evidence="13">
    <location>
        <begin position="359"/>
        <end position="369"/>
    </location>
</feature>
<dbReference type="GO" id="GO:0005886">
    <property type="term" value="C:plasma membrane"/>
    <property type="evidence" value="ECO:0007669"/>
    <property type="project" value="UniProtKB-SubCell"/>
</dbReference>
<evidence type="ECO:0000256" key="5">
    <source>
        <dbReference type="ARBA" id="ARBA00022989"/>
    </source>
</evidence>
<feature type="domain" description="G-protein coupled receptors family 1 profile" evidence="15">
    <location>
        <begin position="54"/>
        <end position="327"/>
    </location>
</feature>
<evidence type="ECO:0000256" key="11">
    <source>
        <dbReference type="ARBA" id="ARBA00023224"/>
    </source>
</evidence>
<dbReference type="FunCoup" id="E2BCE7">
    <property type="interactions" value="53"/>
</dbReference>
<feature type="transmembrane region" description="Helical" evidence="14">
    <location>
        <begin position="74"/>
        <end position="93"/>
    </location>
</feature>
<dbReference type="PRINTS" id="PR01565">
    <property type="entry name" value="NEUROMEDINUR"/>
</dbReference>
<dbReference type="STRING" id="610380.E2BCE7"/>
<evidence type="ECO:0000256" key="1">
    <source>
        <dbReference type="ARBA" id="ARBA00004651"/>
    </source>
</evidence>
<dbReference type="InterPro" id="IPR005390">
    <property type="entry name" value="NeuromedU_rcpt"/>
</dbReference>
<keyword evidence="8" id="KW-1015">Disulfide bond</keyword>
<feature type="transmembrane region" description="Helical" evidence="14">
    <location>
        <begin position="259"/>
        <end position="277"/>
    </location>
</feature>
<organism evidence="17">
    <name type="scientific">Harpegnathos saltator</name>
    <name type="common">Jerdon's jumping ant</name>
    <dbReference type="NCBI Taxonomy" id="610380"/>
    <lineage>
        <taxon>Eukaryota</taxon>
        <taxon>Metazoa</taxon>
        <taxon>Ecdysozoa</taxon>
        <taxon>Arthropoda</taxon>
        <taxon>Hexapoda</taxon>
        <taxon>Insecta</taxon>
        <taxon>Pterygota</taxon>
        <taxon>Neoptera</taxon>
        <taxon>Endopterygota</taxon>
        <taxon>Hymenoptera</taxon>
        <taxon>Apocrita</taxon>
        <taxon>Aculeata</taxon>
        <taxon>Formicoidea</taxon>
        <taxon>Formicidae</taxon>
        <taxon>Ponerinae</taxon>
        <taxon>Ponerini</taxon>
        <taxon>Harpegnathos</taxon>
    </lineage>
</organism>
<dbReference type="PhylomeDB" id="E2BCE7"/>
<dbReference type="InParanoid" id="E2BCE7"/>
<name>E2BCE7_HARSA</name>
<feature type="transmembrane region" description="Helical" evidence="14">
    <location>
        <begin position="303"/>
        <end position="326"/>
    </location>
</feature>
<dbReference type="GO" id="GO:0001607">
    <property type="term" value="F:neuromedin U receptor activity"/>
    <property type="evidence" value="ECO:0007669"/>
    <property type="project" value="InterPro"/>
</dbReference>
<keyword evidence="17" id="KW-1185">Reference proteome</keyword>
<evidence type="ECO:0000313" key="16">
    <source>
        <dbReference type="EMBL" id="EFN86683.1"/>
    </source>
</evidence>
<dbReference type="InterPro" id="IPR017452">
    <property type="entry name" value="GPCR_Rhodpsn_7TM"/>
</dbReference>
<keyword evidence="10" id="KW-0325">Glycoprotein</keyword>
<dbReference type="OMA" id="FRMAFME"/>
<evidence type="ECO:0000313" key="17">
    <source>
        <dbReference type="Proteomes" id="UP000008237"/>
    </source>
</evidence>
<dbReference type="SMART" id="SM01381">
    <property type="entry name" value="7TM_GPCR_Srsx"/>
    <property type="match status" value="1"/>
</dbReference>
<feature type="region of interest" description="Disordered" evidence="13">
    <location>
        <begin position="353"/>
        <end position="454"/>
    </location>
</feature>
<evidence type="ECO:0000256" key="10">
    <source>
        <dbReference type="ARBA" id="ARBA00023180"/>
    </source>
</evidence>
<dbReference type="PANTHER" id="PTHR24243:SF208">
    <property type="entry name" value="PYROKININ-1 RECEPTOR"/>
    <property type="match status" value="1"/>
</dbReference>
<dbReference type="CDD" id="cd15134">
    <property type="entry name" value="7tmA_capaR"/>
    <property type="match status" value="1"/>
</dbReference>
<evidence type="ECO:0000256" key="9">
    <source>
        <dbReference type="ARBA" id="ARBA00023170"/>
    </source>
</evidence>
<evidence type="ECO:0000256" key="12">
    <source>
        <dbReference type="RuleBase" id="RU000688"/>
    </source>
</evidence>
<keyword evidence="7 14" id="KW-0472">Membrane</keyword>
<feature type="transmembrane region" description="Helical" evidence="14">
    <location>
        <begin position="204"/>
        <end position="224"/>
    </location>
</feature>
<dbReference type="Proteomes" id="UP000008237">
    <property type="component" value="Unassembled WGS sequence"/>
</dbReference>
<evidence type="ECO:0000256" key="6">
    <source>
        <dbReference type="ARBA" id="ARBA00023040"/>
    </source>
</evidence>
<evidence type="ECO:0000256" key="13">
    <source>
        <dbReference type="SAM" id="MobiDB-lite"/>
    </source>
</evidence>
<accession>E2BCE7</accession>
<evidence type="ECO:0000259" key="15">
    <source>
        <dbReference type="PROSITE" id="PS50262"/>
    </source>
</evidence>
<dbReference type="PRINTS" id="PR00237">
    <property type="entry name" value="GPCRRHODOPSN"/>
</dbReference>
<keyword evidence="11 12" id="KW-0807">Transducer</keyword>
<gene>
    <name evidence="16" type="ORF">EAI_03718</name>
</gene>
<dbReference type="PROSITE" id="PS50262">
    <property type="entry name" value="G_PROTEIN_RECEP_F1_2"/>
    <property type="match status" value="1"/>
</dbReference>
<dbReference type="Pfam" id="PF00001">
    <property type="entry name" value="7tm_1"/>
    <property type="match status" value="1"/>
</dbReference>
<dbReference type="Gene3D" id="1.20.1070.10">
    <property type="entry name" value="Rhodopsin 7-helix transmembrane proteins"/>
    <property type="match status" value="1"/>
</dbReference>
<dbReference type="PANTHER" id="PTHR24243">
    <property type="entry name" value="G-PROTEIN COUPLED RECEPTOR"/>
    <property type="match status" value="1"/>
</dbReference>
<protein>
    <submittedName>
        <fullName evidence="16">Neuropeptides capa receptor</fullName>
    </submittedName>
</protein>
<keyword evidence="3" id="KW-1003">Cell membrane</keyword>
<comment type="similarity">
    <text evidence="2 12">Belongs to the G-protein coupled receptor 1 family.</text>
</comment>
<comment type="subcellular location">
    <subcellularLocation>
        <location evidence="1">Cell membrane</location>
        <topology evidence="1">Multi-pass membrane protein</topology>
    </subcellularLocation>
</comment>
<keyword evidence="5 14" id="KW-1133">Transmembrane helix</keyword>
<dbReference type="AlphaFoldDB" id="E2BCE7"/>
<proteinExistence type="inferred from homology"/>
<evidence type="ECO:0000256" key="4">
    <source>
        <dbReference type="ARBA" id="ARBA00022692"/>
    </source>
</evidence>
<reference evidence="16 17" key="1">
    <citation type="journal article" date="2010" name="Science">
        <title>Genomic comparison of the ants Camponotus floridanus and Harpegnathos saltator.</title>
        <authorList>
            <person name="Bonasio R."/>
            <person name="Zhang G."/>
            <person name="Ye C."/>
            <person name="Mutti N.S."/>
            <person name="Fang X."/>
            <person name="Qin N."/>
            <person name="Donahue G."/>
            <person name="Yang P."/>
            <person name="Li Q."/>
            <person name="Li C."/>
            <person name="Zhang P."/>
            <person name="Huang Z."/>
            <person name="Berger S.L."/>
            <person name="Reinberg D."/>
            <person name="Wang J."/>
            <person name="Liebig J."/>
        </authorList>
    </citation>
    <scope>NUCLEOTIDE SEQUENCE [LARGE SCALE GENOMIC DNA]</scope>
    <source>
        <strain evidence="16 17">R22 G/1</strain>
    </source>
</reference>
<keyword evidence="6 12" id="KW-0297">G-protein coupled receptor</keyword>
<sequence>MDRATTSPDFNDTYTAVESAVVEHLPSSSYRDSLFIVIPVTVIYASIFLTGIVGNVSTCIVIARNKSMHTATNYYLFSLAVSDLLLLVSGLPAEMYLVWCKYPYIFGEGFCVLRGLASETSANASVLTIAAFTVERYVAICHPFLSQTLSKLSRAIRLILVIWLVALSFALPQALQFGVVRHSRNPDLIMCTVKRNIIEHSFELSTFLFFVMPMCMITVLYALIGLKLRRSNMMNNSVPGRVESTRNCRHHPGRSTRRVLKMLVAVVIAFFICWAPFHVQRLVAIYGTNKEDHMTSNGPWMEFLYLLMTYVSGVLYYVSTTINPILYNIMSNKFRMAFMETLSGSCRFPGLPTRHEQRSYSSLSRSQQRTIGAYNSRTAATGRESGMVADSTDGSGNSGHEAASQDQAPRVANPLESGSTRPPSNGHRKWRESRGSVRNADDQDAVPRSRTTSARCRAVSGANVGSDKKWWMPFKWLPGLKVLKFSGRSTMVEDRVLDESATSRREELAMTMWHDMRDADNRPV</sequence>
<evidence type="ECO:0000256" key="2">
    <source>
        <dbReference type="ARBA" id="ARBA00010663"/>
    </source>
</evidence>
<dbReference type="SUPFAM" id="SSF81321">
    <property type="entry name" value="Family A G protein-coupled receptor-like"/>
    <property type="match status" value="1"/>
</dbReference>
<keyword evidence="9 12" id="KW-0675">Receptor</keyword>
<evidence type="ECO:0000256" key="3">
    <source>
        <dbReference type="ARBA" id="ARBA00022475"/>
    </source>
</evidence>